<feature type="compositionally biased region" description="Basic and acidic residues" evidence="1">
    <location>
        <begin position="217"/>
        <end position="237"/>
    </location>
</feature>
<dbReference type="Proteomes" id="UP000504617">
    <property type="component" value="Unplaced"/>
</dbReference>
<dbReference type="Pfam" id="PF15398">
    <property type="entry name" value="DUF4619"/>
    <property type="match status" value="2"/>
</dbReference>
<organism evidence="2 3">
    <name type="scientific">Thamnophis sirtalis</name>
    <dbReference type="NCBI Taxonomy" id="35019"/>
    <lineage>
        <taxon>Eukaryota</taxon>
        <taxon>Metazoa</taxon>
        <taxon>Chordata</taxon>
        <taxon>Craniata</taxon>
        <taxon>Vertebrata</taxon>
        <taxon>Euteleostomi</taxon>
        <taxon>Lepidosauria</taxon>
        <taxon>Squamata</taxon>
        <taxon>Bifurcata</taxon>
        <taxon>Unidentata</taxon>
        <taxon>Episquamata</taxon>
        <taxon>Toxicofera</taxon>
        <taxon>Serpentes</taxon>
        <taxon>Colubroidea</taxon>
        <taxon>Colubridae</taxon>
        <taxon>Natricinae</taxon>
        <taxon>Thamnophis</taxon>
    </lineage>
</organism>
<dbReference type="InterPro" id="IPR029235">
    <property type="entry name" value="FAME"/>
</dbReference>
<name>A0A6I9Z296_9SAUR</name>
<dbReference type="OrthoDB" id="6344011at2759"/>
<feature type="region of interest" description="Disordered" evidence="1">
    <location>
        <begin position="273"/>
        <end position="295"/>
    </location>
</feature>
<reference evidence="3" key="1">
    <citation type="submission" date="2025-08" db="UniProtKB">
        <authorList>
            <consortium name="RefSeq"/>
        </authorList>
    </citation>
    <scope>IDENTIFICATION</scope>
    <source>
        <tissue evidence="3">Skeletal muscle</tissue>
    </source>
</reference>
<proteinExistence type="predicted"/>
<feature type="compositionally biased region" description="Gly residues" evidence="1">
    <location>
        <begin position="96"/>
        <end position="118"/>
    </location>
</feature>
<evidence type="ECO:0000313" key="2">
    <source>
        <dbReference type="Proteomes" id="UP000504617"/>
    </source>
</evidence>
<dbReference type="KEGG" id="tsr:106556729"/>
<dbReference type="PANTHER" id="PTHR16065">
    <property type="entry name" value="COILED-COIL DOMAIN CONTAINING 198"/>
    <property type="match status" value="1"/>
</dbReference>
<feature type="region of interest" description="Disordered" evidence="1">
    <location>
        <begin position="199"/>
        <end position="246"/>
    </location>
</feature>
<keyword evidence="2" id="KW-1185">Reference proteome</keyword>
<sequence>MTKCSPALSSPELRNMGLISSKTHRKVTKVTPMPCKEREPKQPSSVTVYSFQTLPSSFVSSSGRNPVLERQLPPLRETCYGRYPTVPRPNLLDPTQGGGGGGGGGGCSGGEGGGGGEGSIIKQHPPRRLQKLEPFILADNIPATKYPNLQGGTVMQKEKEVERGEHITRHPAGRRQYLLQMKMLEIRKEAELKKRLQQEARLNKPKRRDLHVLGTLEHMRETQSSDDEDRHSTEHEQTFNGSHGDLWHREFLKESESPKSHLDKVETWLLKQQATTESSSDASSTDTNNWSDCNDNFRKPYRRPALVRTKTERITLFDDFFDKEL</sequence>
<dbReference type="GeneID" id="106556729"/>
<dbReference type="RefSeq" id="XP_013931178.1">
    <property type="nucleotide sequence ID" value="XM_014075703.1"/>
</dbReference>
<accession>A0A6I9Z296</accession>
<protein>
    <submittedName>
        <fullName evidence="3">Uncharacterized protein C14orf105 homolog</fullName>
    </submittedName>
</protein>
<dbReference type="PANTHER" id="PTHR16065:SF2">
    <property type="entry name" value="COILED-COIL DOMAIN CONTAINING 198"/>
    <property type="match status" value="1"/>
</dbReference>
<evidence type="ECO:0000313" key="3">
    <source>
        <dbReference type="RefSeq" id="XP_013931178.1"/>
    </source>
</evidence>
<gene>
    <name evidence="3" type="primary">LOC106556729</name>
</gene>
<dbReference type="CTD" id="55195"/>
<dbReference type="AlphaFoldDB" id="A0A6I9Z296"/>
<feature type="region of interest" description="Disordered" evidence="1">
    <location>
        <begin position="85"/>
        <end position="122"/>
    </location>
</feature>
<evidence type="ECO:0000256" key="1">
    <source>
        <dbReference type="SAM" id="MobiDB-lite"/>
    </source>
</evidence>
<feature type="compositionally biased region" description="Low complexity" evidence="1">
    <location>
        <begin position="274"/>
        <end position="287"/>
    </location>
</feature>